<organism evidence="1">
    <name type="scientific">Terrestrivirus sp</name>
    <dbReference type="NCBI Taxonomy" id="2487775"/>
    <lineage>
        <taxon>Viruses</taxon>
        <taxon>Varidnaviria</taxon>
        <taxon>Bamfordvirae</taxon>
        <taxon>Nucleocytoviricota</taxon>
        <taxon>Megaviricetes</taxon>
        <taxon>Imitervirales</taxon>
        <taxon>Mimiviridae</taxon>
        <taxon>Klosneuvirinae</taxon>
    </lineage>
</organism>
<reference evidence="1" key="1">
    <citation type="submission" date="2018-10" db="EMBL/GenBank/DDBJ databases">
        <title>Hidden diversity of soil giant viruses.</title>
        <authorList>
            <person name="Schulz F."/>
            <person name="Alteio L."/>
            <person name="Goudeau D."/>
            <person name="Ryan E.M."/>
            <person name="Malmstrom R.R."/>
            <person name="Blanchard J."/>
            <person name="Woyke T."/>
        </authorList>
    </citation>
    <scope>NUCLEOTIDE SEQUENCE</scope>
    <source>
        <strain evidence="1">TEV1</strain>
    </source>
</reference>
<name>A0A3G4ZT10_9VIRU</name>
<accession>A0A3G4ZT10</accession>
<dbReference type="EMBL" id="MK071987">
    <property type="protein sequence ID" value="AYV76579.1"/>
    <property type="molecule type" value="Genomic_DNA"/>
</dbReference>
<gene>
    <name evidence="1" type="ORF">Terrestrivirus9_16</name>
</gene>
<protein>
    <submittedName>
        <fullName evidence="1">Uncharacterized protein</fullName>
    </submittedName>
</protein>
<proteinExistence type="predicted"/>
<evidence type="ECO:0000313" key="1">
    <source>
        <dbReference type="EMBL" id="AYV76579.1"/>
    </source>
</evidence>
<sequence length="275" mass="31670">MSITTLISKSKIVKLDKSEADALYDLYEKTDNNFCPAGMFCPDKKIWWISSKENVDEHLSYTLCQKCYRNDNFGDKDESIKEELEPYIMEGVGCSCDGVKYQNAFPINLGNGFKCGVYHTKPKMFLLSCVDHDDHSNDVIVKTSEKCFPYAITICYKNGASDEENITLKPMMYDKDGNEEFMSIHPSVNQSQTVCQLDILGKYDKVTKKTYPLIFDSDNEYEKKRIVVTTMEGELLVEFTITIKYDDDIETVGDKNIYNEFDIFNKNNKNIEIEI</sequence>